<protein>
    <submittedName>
        <fullName evidence="4">D-alanyl-D-alanine carboxypeptidase</fullName>
    </submittedName>
</protein>
<dbReference type="InterPro" id="IPR000667">
    <property type="entry name" value="Peptidase_S13"/>
</dbReference>
<evidence type="ECO:0000256" key="2">
    <source>
        <dbReference type="ARBA" id="ARBA00022801"/>
    </source>
</evidence>
<keyword evidence="2" id="KW-0378">Hydrolase</keyword>
<keyword evidence="4" id="KW-0121">Carboxypeptidase</keyword>
<dbReference type="EMBL" id="LMTZ01000076">
    <property type="protein sequence ID" value="KST68223.1"/>
    <property type="molecule type" value="Genomic_DNA"/>
</dbReference>
<dbReference type="NCBIfam" id="TIGR00666">
    <property type="entry name" value="PBP4"/>
    <property type="match status" value="1"/>
</dbReference>
<dbReference type="AlphaFoldDB" id="A0A0V7ZVK1"/>
<dbReference type="GO" id="GO:0004185">
    <property type="term" value="F:serine-type carboxypeptidase activity"/>
    <property type="evidence" value="ECO:0007669"/>
    <property type="project" value="InterPro"/>
</dbReference>
<keyword evidence="4" id="KW-0645">Protease</keyword>
<comment type="similarity">
    <text evidence="1">Belongs to the peptidase S13 family.</text>
</comment>
<dbReference type="GO" id="GO:0000270">
    <property type="term" value="P:peptidoglycan metabolic process"/>
    <property type="evidence" value="ECO:0007669"/>
    <property type="project" value="TreeGrafter"/>
</dbReference>
<proteinExistence type="inferred from homology"/>
<dbReference type="OrthoDB" id="9802627at2"/>
<dbReference type="Pfam" id="PF02113">
    <property type="entry name" value="Peptidase_S13"/>
    <property type="match status" value="1"/>
</dbReference>
<evidence type="ECO:0000313" key="5">
    <source>
        <dbReference type="Proteomes" id="UP000053372"/>
    </source>
</evidence>
<gene>
    <name evidence="4" type="ORF">BC008_00230</name>
</gene>
<organism evidence="4 5">
    <name type="scientific">Mastigocoleus testarum BC008</name>
    <dbReference type="NCBI Taxonomy" id="371196"/>
    <lineage>
        <taxon>Bacteria</taxon>
        <taxon>Bacillati</taxon>
        <taxon>Cyanobacteriota</taxon>
        <taxon>Cyanophyceae</taxon>
        <taxon>Nostocales</taxon>
        <taxon>Hapalosiphonaceae</taxon>
        <taxon>Mastigocoleus</taxon>
    </lineage>
</organism>
<name>A0A0V7ZVK1_9CYAN</name>
<dbReference type="GO" id="GO:0006508">
    <property type="term" value="P:proteolysis"/>
    <property type="evidence" value="ECO:0007669"/>
    <property type="project" value="InterPro"/>
</dbReference>
<dbReference type="InterPro" id="IPR012338">
    <property type="entry name" value="Beta-lactam/transpept-like"/>
</dbReference>
<dbReference type="PRINTS" id="PR00922">
    <property type="entry name" value="DADACBPTASE3"/>
</dbReference>
<sequence length="503" mass="55544">MSTKISINLLLLILSITLGFQPPAAIAQVESSATQKTSSRKICPAQLPSEINAVINKPLFNRTHWGILVQDLNLKAVSSKVSSPRTLYSRGAEKYFTPASVTKLLTTAAALQQLGKDYRIRTSIYDEGNGTLRVVGRGDPSLKDEQLVTLAKQLRQQGVTRINNLIADETHFKGEVIPGSWMWEDIPFYYGAPVSSFILNENAAILRLFPQKVGENLRPRWEQPSEGYRWRVRNNTVTVEEGEKKYITINRDIKGQTLNIQGQLAVNSQPDITAIAVFDPIEHFVRHFRQHLLLERISLGRTSTVTNDIKTGEIKGEEIAAVESAPLSELIKETNINSNNLFAEALVRTLAAKAPLKENQTTVNAGLEVLQTALTQIGVDPTTYKLDDGSGLSRKNLISPQALVQLLQGVARSPFAKVYFNSLPIAGKTGTFKYRLRDTAAEGIVIAKTGTMTGVVSLAGYVNAPNYEPVVFSIMVNQTEQPIRVVRQAIDEIVVNLAQLRRC</sequence>
<feature type="signal peptide" evidence="3">
    <location>
        <begin position="1"/>
        <end position="27"/>
    </location>
</feature>
<dbReference type="PANTHER" id="PTHR30023:SF0">
    <property type="entry name" value="PENICILLIN-SENSITIVE CARBOXYPEPTIDASE A"/>
    <property type="match status" value="1"/>
</dbReference>
<dbReference type="Gene3D" id="3.50.80.20">
    <property type="entry name" value="D-Ala-D-Ala carboxypeptidase C, peptidase S13"/>
    <property type="match status" value="1"/>
</dbReference>
<dbReference type="Proteomes" id="UP000053372">
    <property type="component" value="Unassembled WGS sequence"/>
</dbReference>
<evidence type="ECO:0000256" key="3">
    <source>
        <dbReference type="SAM" id="SignalP"/>
    </source>
</evidence>
<reference evidence="4 5" key="1">
    <citation type="journal article" date="2015" name="Genome Announc.">
        <title>Draft Genome of the Euendolithic (true boring) Cyanobacterium Mastigocoleus testarum strain BC008.</title>
        <authorList>
            <person name="Guida B.S."/>
            <person name="Garcia-Pichel F."/>
        </authorList>
    </citation>
    <scope>NUCLEOTIDE SEQUENCE [LARGE SCALE GENOMIC DNA]</scope>
    <source>
        <strain evidence="4 5">BC008</strain>
    </source>
</reference>
<dbReference type="SUPFAM" id="SSF56601">
    <property type="entry name" value="beta-lactamase/transpeptidase-like"/>
    <property type="match status" value="1"/>
</dbReference>
<dbReference type="RefSeq" id="WP_027846083.1">
    <property type="nucleotide sequence ID" value="NZ_LMTZ01000076.1"/>
</dbReference>
<keyword evidence="3" id="KW-0732">Signal</keyword>
<feature type="chain" id="PRO_5006890197" evidence="3">
    <location>
        <begin position="28"/>
        <end position="503"/>
    </location>
</feature>
<evidence type="ECO:0000313" key="4">
    <source>
        <dbReference type="EMBL" id="KST68223.1"/>
    </source>
</evidence>
<keyword evidence="5" id="KW-1185">Reference proteome</keyword>
<accession>A0A0V7ZVK1</accession>
<dbReference type="Gene3D" id="3.40.710.10">
    <property type="entry name" value="DD-peptidase/beta-lactamase superfamily"/>
    <property type="match status" value="2"/>
</dbReference>
<evidence type="ECO:0000256" key="1">
    <source>
        <dbReference type="ARBA" id="ARBA00006096"/>
    </source>
</evidence>
<comment type="caution">
    <text evidence="4">The sequence shown here is derived from an EMBL/GenBank/DDBJ whole genome shotgun (WGS) entry which is preliminary data.</text>
</comment>
<dbReference type="PANTHER" id="PTHR30023">
    <property type="entry name" value="D-ALANYL-D-ALANINE CARBOXYPEPTIDASE"/>
    <property type="match status" value="1"/>
</dbReference>